<dbReference type="SUPFAM" id="SSF158791">
    <property type="entry name" value="MgtE N-terminal domain-like"/>
    <property type="match status" value="1"/>
</dbReference>
<evidence type="ECO:0000256" key="1">
    <source>
        <dbReference type="SAM" id="MobiDB-lite"/>
    </source>
</evidence>
<reference evidence="2" key="1">
    <citation type="submission" date="2023-03" db="EMBL/GenBank/DDBJ databases">
        <title>Draft genome sequence of a Mycolicibacterium mageritense strain H4_3_1 isolated from a hybrid biological-inorganic system reactor.</title>
        <authorList>
            <person name="Feng X."/>
            <person name="Kazama D."/>
            <person name="Sato K."/>
            <person name="Kobayashi H."/>
        </authorList>
    </citation>
    <scope>NUCLEOTIDE SEQUENCE</scope>
    <source>
        <strain evidence="2">H4_3_1</strain>
    </source>
</reference>
<dbReference type="AlphaFoldDB" id="A0AAI8U2T3"/>
<proteinExistence type="predicted"/>
<feature type="compositionally biased region" description="Basic and acidic residues" evidence="1">
    <location>
        <begin position="159"/>
        <end position="173"/>
    </location>
</feature>
<name>A0AAI8U2T3_MYCME</name>
<protein>
    <submittedName>
        <fullName evidence="2">Uncharacterized protein</fullName>
    </submittedName>
</protein>
<dbReference type="RefSeq" id="WP_286212746.1">
    <property type="nucleotide sequence ID" value="NZ_AP027452.1"/>
</dbReference>
<feature type="region of interest" description="Disordered" evidence="1">
    <location>
        <begin position="149"/>
        <end position="173"/>
    </location>
</feature>
<evidence type="ECO:0000313" key="3">
    <source>
        <dbReference type="Proteomes" id="UP001241092"/>
    </source>
</evidence>
<organism evidence="2 3">
    <name type="scientific">Mycolicibacterium mageritense</name>
    <name type="common">Mycobacterium mageritense</name>
    <dbReference type="NCBI Taxonomy" id="53462"/>
    <lineage>
        <taxon>Bacteria</taxon>
        <taxon>Bacillati</taxon>
        <taxon>Actinomycetota</taxon>
        <taxon>Actinomycetes</taxon>
        <taxon>Mycobacteriales</taxon>
        <taxon>Mycobacteriaceae</taxon>
        <taxon>Mycolicibacterium</taxon>
    </lineage>
</organism>
<gene>
    <name evidence="2" type="ORF">hbim_07127</name>
</gene>
<sequence>MTDEAQQPEEQERVVQVADRATTVAKLADALSALKTGRRNGEETMGLPAPMRRAAAEGLADLGFRWIEAVATHRVVMPKKSWLGAHAAAGMAEVDDATMLDALDDFNPELAAAYREADTPEKRAALMEQLEPSVRDTLATSLDLDEAASAIRAQGKNEAAAERERRDARERGE</sequence>
<dbReference type="EMBL" id="AP027452">
    <property type="protein sequence ID" value="BDY33152.1"/>
    <property type="molecule type" value="Genomic_DNA"/>
</dbReference>
<evidence type="ECO:0000313" key="2">
    <source>
        <dbReference type="EMBL" id="BDY33152.1"/>
    </source>
</evidence>
<accession>A0AAI8U2T3</accession>
<dbReference type="Proteomes" id="UP001241092">
    <property type="component" value="Chromosome"/>
</dbReference>